<evidence type="ECO:0000313" key="2">
    <source>
        <dbReference type="Proteomes" id="UP000199656"/>
    </source>
</evidence>
<dbReference type="RefSeq" id="WP_089762590.1">
    <property type="nucleotide sequence ID" value="NZ_FNRL01000011.1"/>
</dbReference>
<name>A0A1H4CVL1_9BACT</name>
<feature type="non-terminal residue" evidence="1">
    <location>
        <position position="94"/>
    </location>
</feature>
<keyword evidence="2" id="KW-1185">Reference proteome</keyword>
<dbReference type="Proteomes" id="UP000199656">
    <property type="component" value="Unassembled WGS sequence"/>
</dbReference>
<proteinExistence type="predicted"/>
<accession>A0A1H4CVL1</accession>
<gene>
    <name evidence="1" type="ORF">SAMN05660909_02843</name>
</gene>
<dbReference type="AlphaFoldDB" id="A0A1H4CVL1"/>
<dbReference type="EMBL" id="FNRL01000011">
    <property type="protein sequence ID" value="SEA64445.1"/>
    <property type="molecule type" value="Genomic_DNA"/>
</dbReference>
<evidence type="ECO:0000313" key="1">
    <source>
        <dbReference type="EMBL" id="SEA64445.1"/>
    </source>
</evidence>
<dbReference type="STRING" id="408074.SAMN05660909_02843"/>
<evidence type="ECO:0008006" key="3">
    <source>
        <dbReference type="Google" id="ProtNLM"/>
    </source>
</evidence>
<reference evidence="2" key="1">
    <citation type="submission" date="2016-10" db="EMBL/GenBank/DDBJ databases">
        <authorList>
            <person name="Varghese N."/>
            <person name="Submissions S."/>
        </authorList>
    </citation>
    <scope>NUCLEOTIDE SEQUENCE [LARGE SCALE GENOMIC DNA]</scope>
    <source>
        <strain evidence="2">DSM 23920</strain>
    </source>
</reference>
<organism evidence="1 2">
    <name type="scientific">Chitinophaga terrae</name>
    <name type="common">ex Kim and Jung 2007</name>
    <dbReference type="NCBI Taxonomy" id="408074"/>
    <lineage>
        <taxon>Bacteria</taxon>
        <taxon>Pseudomonadati</taxon>
        <taxon>Bacteroidota</taxon>
        <taxon>Chitinophagia</taxon>
        <taxon>Chitinophagales</taxon>
        <taxon>Chitinophagaceae</taxon>
        <taxon>Chitinophaga</taxon>
    </lineage>
</organism>
<protein>
    <recommendedName>
        <fullName evidence="3">Transposase</fullName>
    </recommendedName>
</protein>
<sequence length="94" mass="11154">MDQNFRKLVELLLPAGILEYFDLIDSNQDKEGIHIYLAEKNSIPVEHQHKKAHSKGFFSEVVIQDFPIRNQRVMLHAKRRRWEVLEDGQIITRD</sequence>